<dbReference type="Gene3D" id="2.60.40.10">
    <property type="entry name" value="Immunoglobulins"/>
    <property type="match status" value="1"/>
</dbReference>
<dbReference type="SUPFAM" id="SSF81296">
    <property type="entry name" value="E set domains"/>
    <property type="match status" value="1"/>
</dbReference>
<evidence type="ECO:0000259" key="3">
    <source>
        <dbReference type="Pfam" id="PF13501"/>
    </source>
</evidence>
<feature type="signal peptide" evidence="1">
    <location>
        <begin position="1"/>
        <end position="17"/>
    </location>
</feature>
<dbReference type="Pfam" id="PF13501">
    <property type="entry name" value="SoxY"/>
    <property type="match status" value="1"/>
</dbReference>
<dbReference type="Pfam" id="PF08770">
    <property type="entry name" value="SoxZ"/>
    <property type="match status" value="1"/>
</dbReference>
<comment type="caution">
    <text evidence="4">The sequence shown here is derived from an EMBL/GenBank/DDBJ whole genome shotgun (WGS) entry which is preliminary data.</text>
</comment>
<evidence type="ECO:0000313" key="4">
    <source>
        <dbReference type="EMBL" id="SCW65900.1"/>
    </source>
</evidence>
<dbReference type="InterPro" id="IPR014756">
    <property type="entry name" value="Ig_E-set"/>
</dbReference>
<dbReference type="RefSeq" id="WP_090252827.1">
    <property type="nucleotide sequence ID" value="NZ_FMTL01000002.1"/>
</dbReference>
<accession>A0AB37Z8P4</accession>
<sequence length="242" mass="26565">MTLRLLVLLVLAGPVAAQPWGQAQNSVEQWLQGHEVQTQGLSLAVPTWVEDGAFVAIDLTLRDAQPPVSLSLLRSGEDDPRIATLHVQAWEAPLRLSTRVRLPRSQQLIVLARDGRGRVWLAAQAVEVLSSSCLSPSSAQPGSNLGPLQAWLEPHGRGLELRSLLRHPMETGRRSSVDGQLLPRHLPTHFEVSGTHGNLLRIEPFEGLAANPYWRMLLPAGQTPLLLCWVDADGRAFSRQLP</sequence>
<dbReference type="AlphaFoldDB" id="A0AB37Z8P4"/>
<keyword evidence="1" id="KW-0732">Signal</keyword>
<evidence type="ECO:0000313" key="5">
    <source>
        <dbReference type="Proteomes" id="UP000242418"/>
    </source>
</evidence>
<evidence type="ECO:0000259" key="2">
    <source>
        <dbReference type="Pfam" id="PF08770"/>
    </source>
</evidence>
<gene>
    <name evidence="4" type="ORF">SAMN05216370_2558</name>
</gene>
<proteinExistence type="predicted"/>
<dbReference type="InterPro" id="IPR032711">
    <property type="entry name" value="SoxY"/>
</dbReference>
<dbReference type="InterPro" id="IPR014880">
    <property type="entry name" value="SoxZ_dom"/>
</dbReference>
<evidence type="ECO:0000256" key="1">
    <source>
        <dbReference type="SAM" id="SignalP"/>
    </source>
</evidence>
<organism evidence="4 5">
    <name type="scientific">Pseudomonas peli</name>
    <dbReference type="NCBI Taxonomy" id="592361"/>
    <lineage>
        <taxon>Bacteria</taxon>
        <taxon>Pseudomonadati</taxon>
        <taxon>Pseudomonadota</taxon>
        <taxon>Gammaproteobacteria</taxon>
        <taxon>Pseudomonadales</taxon>
        <taxon>Pseudomonadaceae</taxon>
        <taxon>Pseudomonas</taxon>
    </lineage>
</organism>
<dbReference type="InterPro" id="IPR013783">
    <property type="entry name" value="Ig-like_fold"/>
</dbReference>
<feature type="domain" description="Sulphur oxidation protein SoxZ" evidence="2">
    <location>
        <begin position="156"/>
        <end position="240"/>
    </location>
</feature>
<reference evidence="4 5" key="1">
    <citation type="submission" date="2016-10" db="EMBL/GenBank/DDBJ databases">
        <authorList>
            <person name="Varghese N."/>
            <person name="Submissions S."/>
        </authorList>
    </citation>
    <scope>NUCLEOTIDE SEQUENCE [LARGE SCALE GENOMIC DNA]</scope>
    <source>
        <strain evidence="4 5">DSM 17833</strain>
    </source>
</reference>
<keyword evidence="5" id="KW-1185">Reference proteome</keyword>
<feature type="chain" id="PRO_5044290201" evidence="1">
    <location>
        <begin position="18"/>
        <end position="242"/>
    </location>
</feature>
<feature type="domain" description="Ig-like SoxY" evidence="3">
    <location>
        <begin position="34"/>
        <end position="133"/>
    </location>
</feature>
<dbReference type="InterPro" id="IPR038162">
    <property type="entry name" value="SoxY_sf"/>
</dbReference>
<protein>
    <submittedName>
        <fullName evidence="4">Sulphur oxidation protein SoxZ</fullName>
    </submittedName>
</protein>
<name>A0AB37Z8P4_9PSED</name>
<dbReference type="EMBL" id="FMTL01000002">
    <property type="protein sequence ID" value="SCW65900.1"/>
    <property type="molecule type" value="Genomic_DNA"/>
</dbReference>
<dbReference type="Gene3D" id="2.60.40.2470">
    <property type="entry name" value="SoxY domain"/>
    <property type="match status" value="1"/>
</dbReference>
<dbReference type="Proteomes" id="UP000242418">
    <property type="component" value="Unassembled WGS sequence"/>
</dbReference>